<protein>
    <submittedName>
        <fullName evidence="1">Uncharacterized protein</fullName>
    </submittedName>
</protein>
<organism evidence="1 2">
    <name type="scientific">[Clostridium] celerecrescens 18A</name>
    <dbReference type="NCBI Taxonomy" id="1286362"/>
    <lineage>
        <taxon>Bacteria</taxon>
        <taxon>Bacillati</taxon>
        <taxon>Bacillota</taxon>
        <taxon>Clostridia</taxon>
        <taxon>Lachnospirales</taxon>
        <taxon>Lachnospiraceae</taxon>
        <taxon>Lacrimispora</taxon>
    </lineage>
</organism>
<evidence type="ECO:0000313" key="1">
    <source>
        <dbReference type="EMBL" id="PJJ27835.1"/>
    </source>
</evidence>
<dbReference type="EMBL" id="PGET01000001">
    <property type="protein sequence ID" value="PJJ27835.1"/>
    <property type="molecule type" value="Genomic_DNA"/>
</dbReference>
<accession>A0A2M8Z303</accession>
<reference evidence="1 2" key="1">
    <citation type="submission" date="2017-11" db="EMBL/GenBank/DDBJ databases">
        <title>Understudied soil microbes with underappreciated capabilities: Untangling the Clostridium saccharolyticum group.</title>
        <authorList>
            <person name="Leschine S."/>
        </authorList>
    </citation>
    <scope>NUCLEOTIDE SEQUENCE [LARGE SCALE GENOMIC DNA]</scope>
    <source>
        <strain evidence="1 2">18A</strain>
    </source>
</reference>
<proteinExistence type="predicted"/>
<comment type="caution">
    <text evidence="1">The sequence shown here is derived from an EMBL/GenBank/DDBJ whole genome shotgun (WGS) entry which is preliminary data.</text>
</comment>
<evidence type="ECO:0000313" key="2">
    <source>
        <dbReference type="Proteomes" id="UP000231092"/>
    </source>
</evidence>
<dbReference type="Proteomes" id="UP000231092">
    <property type="component" value="Unassembled WGS sequence"/>
</dbReference>
<gene>
    <name evidence="1" type="ORF">H171_1315</name>
</gene>
<dbReference type="OrthoDB" id="1647119at2"/>
<name>A0A2M8Z303_9FIRM</name>
<dbReference type="Gene3D" id="4.10.410.40">
    <property type="match status" value="1"/>
</dbReference>
<dbReference type="AlphaFoldDB" id="A0A2M8Z303"/>
<dbReference type="RefSeq" id="WP_100304422.1">
    <property type="nucleotide sequence ID" value="NZ_PGET01000001.1"/>
</dbReference>
<sequence>MAKAVDLSTAGIHVGYGIETTTGTKPTTFTDLPNPKSIPDFNPEVGSYDVTSLNDTIWKRYIDGLKDPGGALAITFGMSQMFLDMWEALCDEYDTAKISNKRMWLEFYHPRLTKAFYFTCVPARLGWAASDVDNAWDTSISVTPTGEIGWDDPIVPTEPSEEP</sequence>